<accession>A0A2N3PL78</accession>
<keyword evidence="3 10" id="KW-1003">Cell membrane</keyword>
<comment type="caution">
    <text evidence="10">Lacks conserved residue(s) required for the propagation of feature annotation.</text>
</comment>
<dbReference type="RefSeq" id="WP_006803229.1">
    <property type="nucleotide sequence ID" value="NZ_CABKOI010000018.1"/>
</dbReference>
<feature type="domain" description="SecDF P1 head subdomain" evidence="13">
    <location>
        <begin position="223"/>
        <end position="332"/>
    </location>
</feature>
<dbReference type="STRING" id="556267.HWAG_01532"/>
<dbReference type="InterPro" id="IPR054384">
    <property type="entry name" value="SecDF_P1_head"/>
</dbReference>
<feature type="transmembrane region" description="Helical" evidence="10">
    <location>
        <begin position="382"/>
        <end position="400"/>
    </location>
</feature>
<evidence type="ECO:0000259" key="12">
    <source>
        <dbReference type="Pfam" id="PF21760"/>
    </source>
</evidence>
<dbReference type="GeneID" id="97289728"/>
<keyword evidence="2 10" id="KW-0813">Transport</keyword>
<dbReference type="InterPro" id="IPR048631">
    <property type="entry name" value="SecD_1st"/>
</dbReference>
<reference evidence="14 15" key="1">
    <citation type="submission" date="2016-07" db="EMBL/GenBank/DDBJ databases">
        <title>Detection of Helicobacter winghamensis from caecal content of red fox (Vulpes vulpes).</title>
        <authorList>
            <person name="Zanoni R.G."/>
            <person name="Florio D."/>
            <person name="Caffara M."/>
            <person name="Renzi M."/>
            <person name="Parisi A."/>
            <person name="Pasquali F."/>
            <person name="Manfreda G."/>
        </authorList>
    </citation>
    <scope>NUCLEOTIDE SEQUENCE [LARGE SCALE GENOMIC DNA]</scope>
    <source>
        <strain evidence="14 15">295_13</strain>
    </source>
</reference>
<dbReference type="PANTHER" id="PTHR30081:SF1">
    <property type="entry name" value="PROTEIN TRANSLOCASE SUBUNIT SECD"/>
    <property type="match status" value="1"/>
</dbReference>
<dbReference type="PRINTS" id="PR00702">
    <property type="entry name" value="ACRIFLAVINRP"/>
</dbReference>
<keyword evidence="5 10" id="KW-0812">Transmembrane</keyword>
<dbReference type="HAMAP" id="MF_01463_B">
    <property type="entry name" value="SecD_B"/>
    <property type="match status" value="1"/>
</dbReference>
<feature type="transmembrane region" description="Helical" evidence="10">
    <location>
        <begin position="406"/>
        <end position="424"/>
    </location>
</feature>
<dbReference type="GO" id="GO:0043952">
    <property type="term" value="P:protein transport by the Sec complex"/>
    <property type="evidence" value="ECO:0007669"/>
    <property type="project" value="UniProtKB-UniRule"/>
</dbReference>
<comment type="caution">
    <text evidence="14">The sequence shown here is derived from an EMBL/GenBank/DDBJ whole genome shotgun (WGS) entry which is preliminary data.</text>
</comment>
<comment type="subunit">
    <text evidence="10">Forms a complex with SecF. Part of the essential Sec protein translocation apparatus which comprises SecA, SecYEG and auxiliary proteins SecDF. Other proteins may also be involved.</text>
</comment>
<feature type="domain" description="Protein export membrane protein SecD/SecF C-terminal" evidence="11">
    <location>
        <begin position="337"/>
        <end position="504"/>
    </location>
</feature>
<gene>
    <name evidence="10" type="primary">secD</name>
    <name evidence="14" type="ORF">BCM31_05745</name>
</gene>
<dbReference type="Pfam" id="PF22599">
    <property type="entry name" value="SecDF_P1_head"/>
    <property type="match status" value="1"/>
</dbReference>
<feature type="domain" description="Protein translocase subunit SecDF P1" evidence="12">
    <location>
        <begin position="138"/>
        <end position="200"/>
    </location>
</feature>
<dbReference type="Pfam" id="PF02355">
    <property type="entry name" value="SecD_SecF_C"/>
    <property type="match status" value="1"/>
</dbReference>
<dbReference type="Gene3D" id="1.20.1640.10">
    <property type="entry name" value="Multidrug efflux transporter AcrB transmembrane domain"/>
    <property type="match status" value="1"/>
</dbReference>
<dbReference type="GO" id="GO:0005886">
    <property type="term" value="C:plasma membrane"/>
    <property type="evidence" value="ECO:0007669"/>
    <property type="project" value="UniProtKB-SubCell"/>
</dbReference>
<dbReference type="FunFam" id="3.30.1360.200:FF:000002">
    <property type="entry name" value="Preprotein translocase subunit SecD"/>
    <property type="match status" value="1"/>
</dbReference>
<evidence type="ECO:0000256" key="9">
    <source>
        <dbReference type="ARBA" id="ARBA00023136"/>
    </source>
</evidence>
<keyword evidence="15" id="KW-1185">Reference proteome</keyword>
<dbReference type="InterPro" id="IPR022813">
    <property type="entry name" value="SecD/SecF_arch_bac"/>
</dbReference>
<dbReference type="InterPro" id="IPR055344">
    <property type="entry name" value="SecD_SecF_C_bact"/>
</dbReference>
<keyword evidence="7 10" id="KW-1133">Transmembrane helix</keyword>
<dbReference type="InterPro" id="IPR005791">
    <property type="entry name" value="SecD"/>
</dbReference>
<evidence type="ECO:0000256" key="5">
    <source>
        <dbReference type="ARBA" id="ARBA00022692"/>
    </source>
</evidence>
<feature type="transmembrane region" description="Helical" evidence="10">
    <location>
        <begin position="355"/>
        <end position="375"/>
    </location>
</feature>
<feature type="transmembrane region" description="Helical" evidence="10">
    <location>
        <begin position="445"/>
        <end position="469"/>
    </location>
</feature>
<proteinExistence type="inferred from homology"/>
<dbReference type="FunFam" id="1.20.1640.10:FF:000004">
    <property type="entry name" value="Protein translocase subunit SecD"/>
    <property type="match status" value="1"/>
</dbReference>
<dbReference type="SUPFAM" id="SSF82866">
    <property type="entry name" value="Multidrug efflux transporter AcrB transmembrane domain"/>
    <property type="match status" value="1"/>
</dbReference>
<evidence type="ECO:0000256" key="1">
    <source>
        <dbReference type="ARBA" id="ARBA00004651"/>
    </source>
</evidence>
<dbReference type="NCBIfam" id="TIGR00916">
    <property type="entry name" value="2A0604s01"/>
    <property type="match status" value="1"/>
</dbReference>
<dbReference type="OrthoDB" id="9805019at2"/>
<evidence type="ECO:0000256" key="6">
    <source>
        <dbReference type="ARBA" id="ARBA00022927"/>
    </source>
</evidence>
<evidence type="ECO:0000256" key="4">
    <source>
        <dbReference type="ARBA" id="ARBA00022519"/>
    </source>
</evidence>
<evidence type="ECO:0000256" key="2">
    <source>
        <dbReference type="ARBA" id="ARBA00022448"/>
    </source>
</evidence>
<evidence type="ECO:0000259" key="11">
    <source>
        <dbReference type="Pfam" id="PF02355"/>
    </source>
</evidence>
<dbReference type="PANTHER" id="PTHR30081">
    <property type="entry name" value="PROTEIN-EXPORT MEMBRANE PROTEIN SEC"/>
    <property type="match status" value="1"/>
</dbReference>
<evidence type="ECO:0000313" key="14">
    <source>
        <dbReference type="EMBL" id="PKT82487.1"/>
    </source>
</evidence>
<sequence>MKKAFNTKLLFFVIATLFGIALSVPSIFQTQGPKITLGLDLQGGLNLLLGVKTEDAIKTRYGSLASQINYYALDEQILLDGLNARENSVSFELLDSNEKVKVDAYLKTIPGLNVAENHLNYTISFTETEIMNLKNFAIEQAIGNIRNRLDQFGLSEPSVTKQGEDAILVQLPGIKTQEEEQRALELISKGGHLQMMAVDEARNARVSSMTDLEAQSYGDVILPFVDDEKQKILLKAIPILDGAMLTDARAAYDQNGQPVINFTLNAQGGKIFGDFSGKNVGNRMAIVLDGEVYSAPVIRERIGGGSGQISGGFSVQQASDIAIALRSGALPAPITLLEKRSVGPSLGADSIKASMIALITGAILVVAFMVFYYGIAGFIADIAMVVNILLVIAVMSLFGATLTLPGMAGIILTVGMAVDANVIINERIREGFRAKENFIKSLENGYANASRAIFDSNLTSLIAAVLLYMCGTGAIKGFAITMSIGILASIITAIVGTHGVFRMLQDRIVKSGNYALWFGYKDRSK</sequence>
<evidence type="ECO:0000259" key="13">
    <source>
        <dbReference type="Pfam" id="PF22599"/>
    </source>
</evidence>
<protein>
    <recommendedName>
        <fullName evidence="10">Protein translocase subunit SecD</fullName>
    </recommendedName>
</protein>
<name>A0A2N3PL78_9HELI</name>
<dbReference type="GO" id="GO:0065002">
    <property type="term" value="P:intracellular protein transmembrane transport"/>
    <property type="evidence" value="ECO:0007669"/>
    <property type="project" value="UniProtKB-UniRule"/>
</dbReference>
<dbReference type="InterPro" id="IPR048634">
    <property type="entry name" value="SecD_SecF_C"/>
</dbReference>
<organism evidence="14 15">
    <name type="scientific">Helicobacter winghamensis</name>
    <dbReference type="NCBI Taxonomy" id="157268"/>
    <lineage>
        <taxon>Bacteria</taxon>
        <taxon>Pseudomonadati</taxon>
        <taxon>Campylobacterota</taxon>
        <taxon>Epsilonproteobacteria</taxon>
        <taxon>Campylobacterales</taxon>
        <taxon>Helicobacteraceae</taxon>
        <taxon>Helicobacter</taxon>
    </lineage>
</organism>
<dbReference type="Gene3D" id="3.30.70.3400">
    <property type="match status" value="1"/>
</dbReference>
<dbReference type="GO" id="GO:0015450">
    <property type="term" value="F:protein-transporting ATPase activity"/>
    <property type="evidence" value="ECO:0007669"/>
    <property type="project" value="InterPro"/>
</dbReference>
<evidence type="ECO:0000313" key="15">
    <source>
        <dbReference type="Proteomes" id="UP000233350"/>
    </source>
</evidence>
<keyword evidence="8 10" id="KW-0811">Translocation</keyword>
<dbReference type="Gene3D" id="3.30.1360.200">
    <property type="match status" value="1"/>
</dbReference>
<comment type="similarity">
    <text evidence="10">Belongs to the SecD/SecF family. SecD subfamily.</text>
</comment>
<dbReference type="Pfam" id="PF21760">
    <property type="entry name" value="SecD_1st"/>
    <property type="match status" value="1"/>
</dbReference>
<evidence type="ECO:0000256" key="10">
    <source>
        <dbReference type="HAMAP-Rule" id="MF_01463"/>
    </source>
</evidence>
<keyword evidence="9 10" id="KW-0472">Membrane</keyword>
<dbReference type="AlphaFoldDB" id="A0A2N3PL78"/>
<evidence type="ECO:0000256" key="3">
    <source>
        <dbReference type="ARBA" id="ARBA00022475"/>
    </source>
</evidence>
<comment type="function">
    <text evidence="10">Part of the Sec protein translocase complex. Interacts with the SecYEG preprotein conducting channel. SecDF uses the proton motive force (PMF) to complete protein translocation after the ATP-dependent function of SecA.</text>
</comment>
<dbReference type="GO" id="GO:0006605">
    <property type="term" value="P:protein targeting"/>
    <property type="evidence" value="ECO:0007669"/>
    <property type="project" value="UniProtKB-UniRule"/>
</dbReference>
<keyword evidence="4" id="KW-0997">Cell inner membrane</keyword>
<comment type="subcellular location">
    <subcellularLocation>
        <location evidence="1 10">Cell membrane</location>
        <topology evidence="1 10">Multi-pass membrane protein</topology>
    </subcellularLocation>
</comment>
<dbReference type="NCBIfam" id="TIGR01129">
    <property type="entry name" value="secD"/>
    <property type="match status" value="1"/>
</dbReference>
<feature type="transmembrane region" description="Helical" evidence="10">
    <location>
        <begin position="475"/>
        <end position="501"/>
    </location>
</feature>
<evidence type="ECO:0000256" key="8">
    <source>
        <dbReference type="ARBA" id="ARBA00023010"/>
    </source>
</evidence>
<dbReference type="InterPro" id="IPR001036">
    <property type="entry name" value="Acrflvin-R"/>
</dbReference>
<keyword evidence="6 10" id="KW-0653">Protein transport</keyword>
<dbReference type="EMBL" id="MBPK01000003">
    <property type="protein sequence ID" value="PKT82487.1"/>
    <property type="molecule type" value="Genomic_DNA"/>
</dbReference>
<dbReference type="Proteomes" id="UP000233350">
    <property type="component" value="Unassembled WGS sequence"/>
</dbReference>
<evidence type="ECO:0000256" key="7">
    <source>
        <dbReference type="ARBA" id="ARBA00022989"/>
    </source>
</evidence>